<keyword evidence="7" id="KW-1133">Transmembrane helix</keyword>
<feature type="compositionally biased region" description="Polar residues" evidence="6">
    <location>
        <begin position="157"/>
        <end position="170"/>
    </location>
</feature>
<evidence type="ECO:0000256" key="2">
    <source>
        <dbReference type="ARBA" id="ARBA00004881"/>
    </source>
</evidence>
<evidence type="ECO:0000256" key="5">
    <source>
        <dbReference type="ARBA" id="ARBA00023180"/>
    </source>
</evidence>
<evidence type="ECO:0000313" key="10">
    <source>
        <dbReference type="RefSeq" id="XP_008775973.2"/>
    </source>
</evidence>
<comment type="pathway">
    <text evidence="2">Glycan metabolism.</text>
</comment>
<evidence type="ECO:0000256" key="7">
    <source>
        <dbReference type="SAM" id="Phobius"/>
    </source>
</evidence>
<keyword evidence="9" id="KW-1185">Reference proteome</keyword>
<evidence type="ECO:0000256" key="6">
    <source>
        <dbReference type="SAM" id="MobiDB-lite"/>
    </source>
</evidence>
<keyword evidence="4" id="KW-0808">Transferase</keyword>
<comment type="subcellular location">
    <subcellularLocation>
        <location evidence="1">Golgi apparatus membrane</location>
        <topology evidence="1">Single-pass type II membrane protein</topology>
    </subcellularLocation>
</comment>
<dbReference type="Pfam" id="PF04577">
    <property type="entry name" value="Glyco_transf_61"/>
    <property type="match status" value="1"/>
</dbReference>
<evidence type="ECO:0000259" key="8">
    <source>
        <dbReference type="Pfam" id="PF04577"/>
    </source>
</evidence>
<dbReference type="GO" id="GO:0000139">
    <property type="term" value="C:Golgi membrane"/>
    <property type="evidence" value="ECO:0007669"/>
    <property type="project" value="UniProtKB-SubCell"/>
</dbReference>
<reference evidence="10" key="2">
    <citation type="submission" date="2025-08" db="UniProtKB">
        <authorList>
            <consortium name="RefSeq"/>
        </authorList>
    </citation>
    <scope>IDENTIFICATION</scope>
    <source>
        <tissue evidence="10">Young leaves</tissue>
    </source>
</reference>
<keyword evidence="7" id="KW-0472">Membrane</keyword>
<dbReference type="RefSeq" id="XP_008775973.2">
    <property type="nucleotide sequence ID" value="XM_008777751.4"/>
</dbReference>
<feature type="transmembrane region" description="Helical" evidence="7">
    <location>
        <begin position="21"/>
        <end position="37"/>
    </location>
</feature>
<feature type="domain" description="Glycosyltransferase 61 catalytic" evidence="8">
    <location>
        <begin position="379"/>
        <end position="477"/>
    </location>
</feature>
<dbReference type="AlphaFoldDB" id="A0A8B7BG35"/>
<feature type="region of interest" description="Disordered" evidence="6">
    <location>
        <begin position="61"/>
        <end position="103"/>
    </location>
</feature>
<dbReference type="PANTHER" id="PTHR20961">
    <property type="entry name" value="GLYCOSYLTRANSFERASE"/>
    <property type="match status" value="1"/>
</dbReference>
<keyword evidence="7" id="KW-0812">Transmembrane</keyword>
<dbReference type="GO" id="GO:0016763">
    <property type="term" value="F:pentosyltransferase activity"/>
    <property type="evidence" value="ECO:0007669"/>
    <property type="project" value="UniProtKB-ARBA"/>
</dbReference>
<gene>
    <name evidence="10" type="primary">LOC103696210</name>
</gene>
<evidence type="ECO:0000313" key="9">
    <source>
        <dbReference type="Proteomes" id="UP000228380"/>
    </source>
</evidence>
<dbReference type="Proteomes" id="UP000228380">
    <property type="component" value="Chromosome 8"/>
</dbReference>
<keyword evidence="5" id="KW-0325">Glycoprotein</keyword>
<proteinExistence type="predicted"/>
<dbReference type="OrthoDB" id="529273at2759"/>
<dbReference type="GeneID" id="103696210"/>
<accession>A0A8B7BG35</accession>
<dbReference type="PANTHER" id="PTHR20961:SF144">
    <property type="entry name" value="OS01G0119100 PROTEIN"/>
    <property type="match status" value="1"/>
</dbReference>
<dbReference type="InterPro" id="IPR049625">
    <property type="entry name" value="Glyco_transf_61_cat"/>
</dbReference>
<organism evidence="9 10">
    <name type="scientific">Phoenix dactylifera</name>
    <name type="common">Date palm</name>
    <dbReference type="NCBI Taxonomy" id="42345"/>
    <lineage>
        <taxon>Eukaryota</taxon>
        <taxon>Viridiplantae</taxon>
        <taxon>Streptophyta</taxon>
        <taxon>Embryophyta</taxon>
        <taxon>Tracheophyta</taxon>
        <taxon>Spermatophyta</taxon>
        <taxon>Magnoliopsida</taxon>
        <taxon>Liliopsida</taxon>
        <taxon>Arecaceae</taxon>
        <taxon>Coryphoideae</taxon>
        <taxon>Phoeniceae</taxon>
        <taxon>Phoenix</taxon>
    </lineage>
</organism>
<sequence>MGNEKEFVRNIGRIEPRSLSFGLLIGCFLALMIYMSMSDRYVTPLPTGPVGFTVEPRAAPARGVPSSPMVEHKMNSPQVDAGPRNAAEENKLSSDASHPGSDLFEENDAINVRRNSSSMIHDASSGRQDAISAQQLGNENIREDQHEKDGGSRVPDKNSSTTGDSTQKENIMNPKQLGESSEAVKPQRKPMCDFSSARSDICRMEGDVRIHGKSSSVVFVASNQMGDPEPNESWRLRTYARKFDKTIMEKIRVVSVKLSSSIDAPRCTLHHSVPAIVFAVGGYTGNVYHDFNDALIPLFITSRQFNGEVQLLITNTQLWWVHKYRHILQKLTRYEIIDFDNDDQVRCYPHAIVGLESHEDMAIDPSRAPNGYSMVDFTKFVSSAYSLDRDSPIKMGLHPERKPRLAIIDRHRTRRLTNVEEVVKMAEELGYEVLRAEAKFETQVAEFAHIINSCDVMMGVHGAGLTNMLFLPMGAVFIQVVPWGRLEKIARYDYGDPAGNMKLQYMEYSISEKESTLIDLYPRDHPVFKDPMSFHRRGWLAMGKVYLVEQNVKLDLRRFRPVLLKALELLH</sequence>
<evidence type="ECO:0000256" key="1">
    <source>
        <dbReference type="ARBA" id="ARBA00004323"/>
    </source>
</evidence>
<evidence type="ECO:0000256" key="4">
    <source>
        <dbReference type="ARBA" id="ARBA00022679"/>
    </source>
</evidence>
<dbReference type="InterPro" id="IPR007657">
    <property type="entry name" value="Glycosyltransferase_61"/>
</dbReference>
<protein>
    <submittedName>
        <fullName evidence="10">Beta-1,2-xylosyltransferase XYXT1-like isoform X1</fullName>
    </submittedName>
</protein>
<feature type="compositionally biased region" description="Basic and acidic residues" evidence="6">
    <location>
        <begin position="142"/>
        <end position="156"/>
    </location>
</feature>
<feature type="region of interest" description="Disordered" evidence="6">
    <location>
        <begin position="142"/>
        <end position="192"/>
    </location>
</feature>
<dbReference type="KEGG" id="pda:103696210"/>
<keyword evidence="3" id="KW-0328">Glycosyltransferase</keyword>
<evidence type="ECO:0000256" key="3">
    <source>
        <dbReference type="ARBA" id="ARBA00022676"/>
    </source>
</evidence>
<name>A0A8B7BG35_PHODC</name>
<reference evidence="9" key="1">
    <citation type="journal article" date="2019" name="Nat. Commun.">
        <title>Genome-wide association mapping of date palm fruit traits.</title>
        <authorList>
            <person name="Hazzouri K.M."/>
            <person name="Gros-Balthazard M."/>
            <person name="Flowers J.M."/>
            <person name="Copetti D."/>
            <person name="Lemansour A."/>
            <person name="Lebrun M."/>
            <person name="Masmoudi K."/>
            <person name="Ferrand S."/>
            <person name="Dhar M.I."/>
            <person name="Fresquez Z.A."/>
            <person name="Rosas U."/>
            <person name="Zhang J."/>
            <person name="Talag J."/>
            <person name="Lee S."/>
            <person name="Kudrna D."/>
            <person name="Powell R.F."/>
            <person name="Leitch I.J."/>
            <person name="Krueger R.R."/>
            <person name="Wing R.A."/>
            <person name="Amiri K.M.A."/>
            <person name="Purugganan M.D."/>
        </authorList>
    </citation>
    <scope>NUCLEOTIDE SEQUENCE [LARGE SCALE GENOMIC DNA]</scope>
    <source>
        <strain evidence="9">cv. Khalas</strain>
    </source>
</reference>